<proteinExistence type="predicted"/>
<dbReference type="OrthoDB" id="2403893at2759"/>
<reference evidence="2" key="1">
    <citation type="submission" date="2020-12" db="EMBL/GenBank/DDBJ databases">
        <title>Metabolic potential, ecology and presence of endohyphal bacteria is reflected in genomic diversity of Mucoromycotina.</title>
        <authorList>
            <person name="Muszewska A."/>
            <person name="Okrasinska A."/>
            <person name="Steczkiewicz K."/>
            <person name="Drgas O."/>
            <person name="Orlowska M."/>
            <person name="Perlinska-Lenart U."/>
            <person name="Aleksandrzak-Piekarczyk T."/>
            <person name="Szatraj K."/>
            <person name="Zielenkiewicz U."/>
            <person name="Pilsyk S."/>
            <person name="Malc E."/>
            <person name="Mieczkowski P."/>
            <person name="Kruszewska J.S."/>
            <person name="Biernat P."/>
            <person name="Pawlowska J."/>
        </authorList>
    </citation>
    <scope>NUCLEOTIDE SEQUENCE</scope>
    <source>
        <strain evidence="2">WA0000067209</strain>
    </source>
</reference>
<name>A0A8H7PEI2_MORIS</name>
<feature type="region of interest" description="Disordered" evidence="1">
    <location>
        <begin position="1"/>
        <end position="39"/>
    </location>
</feature>
<accession>A0A8H7PEI2</accession>
<keyword evidence="3" id="KW-1185">Reference proteome</keyword>
<dbReference type="AlphaFoldDB" id="A0A8H7PEI2"/>
<dbReference type="Proteomes" id="UP000654370">
    <property type="component" value="Unassembled WGS sequence"/>
</dbReference>
<comment type="caution">
    <text evidence="2">The sequence shown here is derived from an EMBL/GenBank/DDBJ whole genome shotgun (WGS) entry which is preliminary data.</text>
</comment>
<feature type="compositionally biased region" description="Low complexity" evidence="1">
    <location>
        <begin position="16"/>
        <end position="26"/>
    </location>
</feature>
<protein>
    <submittedName>
        <fullName evidence="2">Uncharacterized protein</fullName>
    </submittedName>
</protein>
<evidence type="ECO:0000313" key="2">
    <source>
        <dbReference type="EMBL" id="KAG2172440.1"/>
    </source>
</evidence>
<sequence>MNSRYQDSVIVPSPSPLFFPSASPTPKLQSSPSKRQPTPVDWAREEFFATMFDHIVPQLRMNNKTPPNKLMEQHRNMRNLVESVRVETLWRSPPSPAIYRPIPNDTMIHVAPVVRRRTPISTYSNSPEPSNAFTVQFDASSKSSGKKIAGLFGKMKNAAKNPFRRIGRK</sequence>
<feature type="compositionally biased region" description="Polar residues" evidence="1">
    <location>
        <begin position="27"/>
        <end position="36"/>
    </location>
</feature>
<gene>
    <name evidence="2" type="ORF">INT43_004982</name>
</gene>
<organism evidence="2 3">
    <name type="scientific">Mortierella isabellina</name>
    <name type="common">Filamentous fungus</name>
    <name type="synonym">Umbelopsis isabellina</name>
    <dbReference type="NCBI Taxonomy" id="91625"/>
    <lineage>
        <taxon>Eukaryota</taxon>
        <taxon>Fungi</taxon>
        <taxon>Fungi incertae sedis</taxon>
        <taxon>Mucoromycota</taxon>
        <taxon>Mucoromycotina</taxon>
        <taxon>Umbelopsidomycetes</taxon>
        <taxon>Umbelopsidales</taxon>
        <taxon>Umbelopsidaceae</taxon>
        <taxon>Umbelopsis</taxon>
    </lineage>
</organism>
<dbReference type="EMBL" id="JAEPQZ010000017">
    <property type="protein sequence ID" value="KAG2172440.1"/>
    <property type="molecule type" value="Genomic_DNA"/>
</dbReference>
<evidence type="ECO:0000256" key="1">
    <source>
        <dbReference type="SAM" id="MobiDB-lite"/>
    </source>
</evidence>
<evidence type="ECO:0000313" key="3">
    <source>
        <dbReference type="Proteomes" id="UP000654370"/>
    </source>
</evidence>